<evidence type="ECO:0000313" key="2">
    <source>
        <dbReference type="Proteomes" id="UP000309033"/>
    </source>
</evidence>
<comment type="caution">
    <text evidence="1">The sequence shown here is derived from an EMBL/GenBank/DDBJ whole genome shotgun (WGS) entry which is preliminary data.</text>
</comment>
<reference evidence="1" key="1">
    <citation type="submission" date="2019-05" db="EMBL/GenBank/DDBJ databases">
        <title>Isolation, diversity and antifungal activity of Actinobacteria from wheat.</title>
        <authorList>
            <person name="Yu B."/>
        </authorList>
    </citation>
    <scope>NUCLEOTIDE SEQUENCE [LARGE SCALE GENOMIC DNA]</scope>
    <source>
        <strain evidence="1">NEAU-HEGS1-5</strain>
    </source>
</reference>
<dbReference type="AlphaFoldDB" id="A0A5R8YRI5"/>
<protein>
    <submittedName>
        <fullName evidence="1">Uncharacterized protein</fullName>
    </submittedName>
</protein>
<accession>A0A5R8YRI5</accession>
<keyword evidence="2" id="KW-1185">Reference proteome</keyword>
<gene>
    <name evidence="1" type="ORF">FED44_24230</name>
</gene>
<name>A0A5R8YRI5_9ACTN</name>
<dbReference type="EMBL" id="VANP01000010">
    <property type="protein sequence ID" value="TLP55567.1"/>
    <property type="molecule type" value="Genomic_DNA"/>
</dbReference>
<sequence>MNPDDEFAQWISLLREDEAFDAEVDRLGTEAIAELRRVYAEDGLLFGDDLRRRLLALRFAHAEHALRLVLSDFPATVDWAVTPTVSMNALVYARGPGVIVHGWEVLGIGFQDTLIEIAANIQADYIDEFFHVWPSCSSHRLGLKPDMRNGVGVWMCGSGPHVVARIGKIEDGRLRKR</sequence>
<evidence type="ECO:0000313" key="1">
    <source>
        <dbReference type="EMBL" id="TLP55567.1"/>
    </source>
</evidence>
<dbReference type="Proteomes" id="UP000309033">
    <property type="component" value="Unassembled WGS sequence"/>
</dbReference>
<proteinExistence type="predicted"/>
<organism evidence="1 2">
    <name type="scientific">Microbispora triticiradicis</name>
    <dbReference type="NCBI Taxonomy" id="2200763"/>
    <lineage>
        <taxon>Bacteria</taxon>
        <taxon>Bacillati</taxon>
        <taxon>Actinomycetota</taxon>
        <taxon>Actinomycetes</taxon>
        <taxon>Streptosporangiales</taxon>
        <taxon>Streptosporangiaceae</taxon>
        <taxon>Microbispora</taxon>
    </lineage>
</organism>
<dbReference type="OrthoDB" id="3213067at2"/>